<evidence type="ECO:0000313" key="2">
    <source>
        <dbReference type="Proteomes" id="UP000029447"/>
    </source>
</evidence>
<keyword evidence="2" id="KW-1185">Reference proteome</keyword>
<sequence>MKNIDVILGKDHLEDISSARPIPAIKEIIWNAFDSRSLIVKVLFQKCQNTNTIEKVIIKDQGEGIPHDNVSSLFGSLGESWKKSAKKNGDRSLHGQFGKGRFKAFSLGEIVIWSTCIEDISRQPISIRHQVIQRLMGTLTA</sequence>
<comment type="caution">
    <text evidence="1">The sequence shown here is derived from an EMBL/GenBank/DDBJ whole genome shotgun (WGS) entry which is preliminary data.</text>
</comment>
<evidence type="ECO:0000313" key="1">
    <source>
        <dbReference type="EMBL" id="KGA42812.1"/>
    </source>
</evidence>
<protein>
    <recommendedName>
        <fullName evidence="3">ATP-binding protein</fullName>
    </recommendedName>
</protein>
<dbReference type="Gene3D" id="3.30.565.10">
    <property type="entry name" value="Histidine kinase-like ATPase, C-terminal domain"/>
    <property type="match status" value="1"/>
</dbReference>
<proteinExistence type="predicted"/>
<gene>
    <name evidence="1" type="ORF">KU75_02870</name>
</gene>
<reference evidence="1 2" key="1">
    <citation type="submission" date="2014-08" db="EMBL/GenBank/DDBJ databases">
        <title>Genome sequences of NCPPB Pectobacterium isolates.</title>
        <authorList>
            <person name="Glover R.H."/>
            <person name="Sapp M."/>
            <person name="Elphinstone J."/>
        </authorList>
    </citation>
    <scope>NUCLEOTIDE SEQUENCE [LARGE SCALE GENOMIC DNA]</scope>
    <source>
        <strain evidence="1 2">NCPPB3841</strain>
    </source>
</reference>
<dbReference type="SUPFAM" id="SSF55874">
    <property type="entry name" value="ATPase domain of HSP90 chaperone/DNA topoisomerase II/histidine kinase"/>
    <property type="match status" value="1"/>
</dbReference>
<dbReference type="EMBL" id="JQOF01000002">
    <property type="protein sequence ID" value="KGA42812.1"/>
    <property type="molecule type" value="Genomic_DNA"/>
</dbReference>
<organism evidence="1 2">
    <name type="scientific">Pectobacterium odoriferum</name>
    <dbReference type="NCBI Taxonomy" id="78398"/>
    <lineage>
        <taxon>Bacteria</taxon>
        <taxon>Pseudomonadati</taxon>
        <taxon>Pseudomonadota</taxon>
        <taxon>Gammaproteobacteria</taxon>
        <taxon>Enterobacterales</taxon>
        <taxon>Pectobacteriaceae</taxon>
        <taxon>Pectobacterium</taxon>
    </lineage>
</organism>
<evidence type="ECO:0008006" key="3">
    <source>
        <dbReference type="Google" id="ProtNLM"/>
    </source>
</evidence>
<dbReference type="InterPro" id="IPR036890">
    <property type="entry name" value="HATPase_C_sf"/>
</dbReference>
<dbReference type="Proteomes" id="UP000029447">
    <property type="component" value="Unassembled WGS sequence"/>
</dbReference>
<dbReference type="RefSeq" id="WP_039291125.1">
    <property type="nucleotide sequence ID" value="NZ_JBEHES010000071.1"/>
</dbReference>
<accession>A0ABR4VTW3</accession>
<dbReference type="Pfam" id="PF13589">
    <property type="entry name" value="HATPase_c_3"/>
    <property type="match status" value="1"/>
</dbReference>
<dbReference type="GeneID" id="57208427"/>
<name>A0ABR4VTW3_9GAMM</name>